<dbReference type="GO" id="GO:0003677">
    <property type="term" value="F:DNA binding"/>
    <property type="evidence" value="ECO:0007669"/>
    <property type="project" value="UniProtKB-KW"/>
</dbReference>
<dbReference type="RefSeq" id="XP_001276438.1">
    <property type="nucleotide sequence ID" value="XM_001276437.1"/>
</dbReference>
<dbReference type="SUPFAM" id="SSF57701">
    <property type="entry name" value="Zn2/Cys6 DNA-binding domain"/>
    <property type="match status" value="1"/>
</dbReference>
<dbReference type="InterPro" id="IPR050815">
    <property type="entry name" value="TF_fung"/>
</dbReference>
<dbReference type="CDD" id="cd12148">
    <property type="entry name" value="fungal_TF_MHR"/>
    <property type="match status" value="1"/>
</dbReference>
<dbReference type="Pfam" id="PF00172">
    <property type="entry name" value="Zn_clus"/>
    <property type="match status" value="1"/>
</dbReference>
<feature type="region of interest" description="Disordered" evidence="7">
    <location>
        <begin position="71"/>
        <end position="103"/>
    </location>
</feature>
<evidence type="ECO:0000313" key="10">
    <source>
        <dbReference type="Proteomes" id="UP000006701"/>
    </source>
</evidence>
<evidence type="ECO:0000256" key="7">
    <source>
        <dbReference type="SAM" id="MobiDB-lite"/>
    </source>
</evidence>
<gene>
    <name evidence="9" type="ORF">ACLA_004260</name>
</gene>
<sequence length="561" mass="63591">MSGRQQPGSACEECRKRKLRCDRKRPQCGTCADTGTLCQINDRRQRRGPRKGSINALRRRIVVSEQPSDLEDLMSINGPDVDMNETRGLGESTTTDEDTVVGQPRDDCMQDTAGTQNELSHTHIPPDFSSIHHLPYPSSGASMLTDLMKWDLVQLYFDRVHPVVPILSQSRTYGWSQDPNTMNQYQRCLQYAMWTLAMARSTQFDQMGDILYAETRAMLDALDLADSDMGAGHVEQAQAWILLTLYEFSRTNYRRGWVSAGRVFRHVQLLQLYDLDSLEAPGAEEDTIDMEEKRRTFWVAYCLDRFVSISNGSPLTLNEEVICTRLPCSEAEFQNGTPRPECFLSQAMASSDPHSLSPLAECTVLVTICGRAMAHHRVSTVERVYSNMPLDFWACHEWLHSMLVKRIKNLTAMYPSFAVVVDPMAIFACMVAQAAIIYLCTIIEALTEDEDEAWAESTPVTVSVPVSTYQERGLQAAREIVRLAREHERLGYFKAHFFLPLTLFLSAKWLATHSDRRKVERSSSETDTEALQALLNILRKMEGMNNLAAHHLSILQGFRSR</sequence>
<dbReference type="SMART" id="SM00066">
    <property type="entry name" value="GAL4"/>
    <property type="match status" value="1"/>
</dbReference>
<keyword evidence="2" id="KW-0479">Metal-binding</keyword>
<dbReference type="PROSITE" id="PS00463">
    <property type="entry name" value="ZN2_CY6_FUNGAL_1"/>
    <property type="match status" value="1"/>
</dbReference>
<dbReference type="SMART" id="SM00906">
    <property type="entry name" value="Fungal_trans"/>
    <property type="match status" value="1"/>
</dbReference>
<evidence type="ECO:0000256" key="6">
    <source>
        <dbReference type="ARBA" id="ARBA00023242"/>
    </source>
</evidence>
<accession>A1C5P4</accession>
<dbReference type="PANTHER" id="PTHR47338">
    <property type="entry name" value="ZN(II)2CYS6 TRANSCRIPTION FACTOR (EUROFUNG)-RELATED"/>
    <property type="match status" value="1"/>
</dbReference>
<dbReference type="PROSITE" id="PS50048">
    <property type="entry name" value="ZN2_CY6_FUNGAL_2"/>
    <property type="match status" value="1"/>
</dbReference>
<organism evidence="9 10">
    <name type="scientific">Aspergillus clavatus (strain ATCC 1007 / CBS 513.65 / DSM 816 / NCTC 3887 / NRRL 1 / QM 1276 / 107)</name>
    <dbReference type="NCBI Taxonomy" id="344612"/>
    <lineage>
        <taxon>Eukaryota</taxon>
        <taxon>Fungi</taxon>
        <taxon>Dikarya</taxon>
        <taxon>Ascomycota</taxon>
        <taxon>Pezizomycotina</taxon>
        <taxon>Eurotiomycetes</taxon>
        <taxon>Eurotiomycetidae</taxon>
        <taxon>Eurotiales</taxon>
        <taxon>Aspergillaceae</taxon>
        <taxon>Aspergillus</taxon>
        <taxon>Aspergillus subgen. Fumigati</taxon>
    </lineage>
</organism>
<evidence type="ECO:0000256" key="5">
    <source>
        <dbReference type="ARBA" id="ARBA00023163"/>
    </source>
</evidence>
<dbReference type="Pfam" id="PF04082">
    <property type="entry name" value="Fungal_trans"/>
    <property type="match status" value="1"/>
</dbReference>
<comment type="subcellular location">
    <subcellularLocation>
        <location evidence="1">Nucleus</location>
    </subcellularLocation>
</comment>
<dbReference type="GO" id="GO:0000981">
    <property type="term" value="F:DNA-binding transcription factor activity, RNA polymerase II-specific"/>
    <property type="evidence" value="ECO:0007669"/>
    <property type="project" value="InterPro"/>
</dbReference>
<evidence type="ECO:0000313" key="9">
    <source>
        <dbReference type="EMBL" id="EAW15012.1"/>
    </source>
</evidence>
<dbReference type="eggNOG" id="ENOG502SH49">
    <property type="taxonomic scope" value="Eukaryota"/>
</dbReference>
<dbReference type="EMBL" id="DS027004">
    <property type="protein sequence ID" value="EAW15012.1"/>
    <property type="molecule type" value="Genomic_DNA"/>
</dbReference>
<keyword evidence="5" id="KW-0804">Transcription</keyword>
<dbReference type="GO" id="GO:0008270">
    <property type="term" value="F:zinc ion binding"/>
    <property type="evidence" value="ECO:0007669"/>
    <property type="project" value="InterPro"/>
</dbReference>
<dbReference type="HOGENOM" id="CLU_011017_3_1_1"/>
<dbReference type="Proteomes" id="UP000006701">
    <property type="component" value="Unassembled WGS sequence"/>
</dbReference>
<dbReference type="OrthoDB" id="3037908at2759"/>
<dbReference type="OMA" id="ECEKRAM"/>
<dbReference type="InterPro" id="IPR007219">
    <property type="entry name" value="XnlR_reg_dom"/>
</dbReference>
<dbReference type="AlphaFoldDB" id="A1C5P4"/>
<reference evidence="9 10" key="1">
    <citation type="journal article" date="2008" name="PLoS Genet.">
        <title>Genomic islands in the pathogenic filamentous fungus Aspergillus fumigatus.</title>
        <authorList>
            <person name="Fedorova N.D."/>
            <person name="Khaldi N."/>
            <person name="Joardar V.S."/>
            <person name="Maiti R."/>
            <person name="Amedeo P."/>
            <person name="Anderson M.J."/>
            <person name="Crabtree J."/>
            <person name="Silva J.C."/>
            <person name="Badger J.H."/>
            <person name="Albarraq A."/>
            <person name="Angiuoli S."/>
            <person name="Bussey H."/>
            <person name="Bowyer P."/>
            <person name="Cotty P.J."/>
            <person name="Dyer P.S."/>
            <person name="Egan A."/>
            <person name="Galens K."/>
            <person name="Fraser-Liggett C.M."/>
            <person name="Haas B.J."/>
            <person name="Inman J.M."/>
            <person name="Kent R."/>
            <person name="Lemieux S."/>
            <person name="Malavazi I."/>
            <person name="Orvis J."/>
            <person name="Roemer T."/>
            <person name="Ronning C.M."/>
            <person name="Sundaram J.P."/>
            <person name="Sutton G."/>
            <person name="Turner G."/>
            <person name="Venter J.C."/>
            <person name="White O.R."/>
            <person name="Whitty B.R."/>
            <person name="Youngman P."/>
            <person name="Wolfe K.H."/>
            <person name="Goldman G.H."/>
            <person name="Wortman J.R."/>
            <person name="Jiang B."/>
            <person name="Denning D.W."/>
            <person name="Nierman W.C."/>
        </authorList>
    </citation>
    <scope>NUCLEOTIDE SEQUENCE [LARGE SCALE GENOMIC DNA]</scope>
    <source>
        <strain evidence="10">ATCC 1007 / CBS 513.65 / DSM 816 / NCTC 3887 / NRRL 1</strain>
    </source>
</reference>
<evidence type="ECO:0000256" key="4">
    <source>
        <dbReference type="ARBA" id="ARBA00023125"/>
    </source>
</evidence>
<dbReference type="GO" id="GO:0005634">
    <property type="term" value="C:nucleus"/>
    <property type="evidence" value="ECO:0007669"/>
    <property type="project" value="UniProtKB-SubCell"/>
</dbReference>
<name>A1C5P4_ASPCL</name>
<dbReference type="InterPro" id="IPR036864">
    <property type="entry name" value="Zn2-C6_fun-type_DNA-bd_sf"/>
</dbReference>
<evidence type="ECO:0000256" key="3">
    <source>
        <dbReference type="ARBA" id="ARBA00023015"/>
    </source>
</evidence>
<dbReference type="PANTHER" id="PTHR47338:SF3">
    <property type="entry name" value="C6 FINGER DOMAIN TRANSCRIPTION FACTOR DBAA-RELATED"/>
    <property type="match status" value="1"/>
</dbReference>
<keyword evidence="10" id="KW-1185">Reference proteome</keyword>
<dbReference type="GeneID" id="4708323"/>
<dbReference type="InterPro" id="IPR001138">
    <property type="entry name" value="Zn2Cys6_DnaBD"/>
</dbReference>
<protein>
    <submittedName>
        <fullName evidence="9">Fungal specific transcription factor domain protein</fullName>
    </submittedName>
</protein>
<evidence type="ECO:0000259" key="8">
    <source>
        <dbReference type="PROSITE" id="PS50048"/>
    </source>
</evidence>
<dbReference type="Gene3D" id="4.10.240.10">
    <property type="entry name" value="Zn(2)-C6 fungal-type DNA-binding domain"/>
    <property type="match status" value="1"/>
</dbReference>
<dbReference type="CDD" id="cd00067">
    <property type="entry name" value="GAL4"/>
    <property type="match status" value="1"/>
</dbReference>
<evidence type="ECO:0000256" key="1">
    <source>
        <dbReference type="ARBA" id="ARBA00004123"/>
    </source>
</evidence>
<evidence type="ECO:0000256" key="2">
    <source>
        <dbReference type="ARBA" id="ARBA00022723"/>
    </source>
</evidence>
<proteinExistence type="predicted"/>
<keyword evidence="4" id="KW-0238">DNA-binding</keyword>
<dbReference type="GO" id="GO:0006351">
    <property type="term" value="P:DNA-templated transcription"/>
    <property type="evidence" value="ECO:0007669"/>
    <property type="project" value="InterPro"/>
</dbReference>
<feature type="domain" description="Zn(2)-C6 fungal-type" evidence="8">
    <location>
        <begin position="10"/>
        <end position="40"/>
    </location>
</feature>
<dbReference type="KEGG" id="act:ACLA_004260"/>
<keyword evidence="3" id="KW-0805">Transcription regulation</keyword>
<keyword evidence="6" id="KW-0539">Nucleus</keyword>
<dbReference type="VEuPathDB" id="FungiDB:ACLA_004260"/>